<protein>
    <submittedName>
        <fullName evidence="8">2OG-Fe(II) oxygenase</fullName>
    </submittedName>
</protein>
<evidence type="ECO:0000256" key="3">
    <source>
        <dbReference type="ARBA" id="ARBA00022896"/>
    </source>
</evidence>
<dbReference type="InterPro" id="IPR005123">
    <property type="entry name" value="Oxoglu/Fe-dep_dioxygenase_dom"/>
</dbReference>
<evidence type="ECO:0000256" key="4">
    <source>
        <dbReference type="ARBA" id="ARBA00022964"/>
    </source>
</evidence>
<accession>A0ABS8H4Z0</accession>
<comment type="caution">
    <text evidence="8">The sequence shown here is derived from an EMBL/GenBank/DDBJ whole genome shotgun (WGS) entry which is preliminary data.</text>
</comment>
<evidence type="ECO:0000259" key="7">
    <source>
        <dbReference type="PROSITE" id="PS51471"/>
    </source>
</evidence>
<dbReference type="Pfam" id="PF13640">
    <property type="entry name" value="2OG-FeII_Oxy_3"/>
    <property type="match status" value="1"/>
</dbReference>
<proteinExistence type="predicted"/>
<name>A0ABS8H4Z0_9SPHN</name>
<sequence length="229" mass="25482">MTGSFDADAADDGGIASPARAAIGDAVRARLERNPMVSRIDTPHLEIFGRQDFLSPEECAELRRLIDANAQPSTLFSGSANADYRTSHSGNLSPRDPLVERITERICALTGLPAISGETLQGQRYTPGQEYKVHCDYFPATADYWQRMRGTGGQRTWTTMIYLSAVEAGGETHFPQCEFMVPPVEGMILIWNNMDRDGAPNRFSLHAALPVERGTKYVVTKWFRERPWG</sequence>
<dbReference type="InterPro" id="IPR044862">
    <property type="entry name" value="Pro_4_hyd_alph_FE2OG_OXY"/>
</dbReference>
<dbReference type="PANTHER" id="PTHR10869">
    <property type="entry name" value="PROLYL 4-HYDROXYLASE ALPHA SUBUNIT"/>
    <property type="match status" value="1"/>
</dbReference>
<evidence type="ECO:0000313" key="8">
    <source>
        <dbReference type="EMBL" id="MCC4233595.1"/>
    </source>
</evidence>
<evidence type="ECO:0000256" key="5">
    <source>
        <dbReference type="ARBA" id="ARBA00023002"/>
    </source>
</evidence>
<dbReference type="PANTHER" id="PTHR10869:SF246">
    <property type="entry name" value="TRANSMEMBRANE PROLYL 4-HYDROXYLASE"/>
    <property type="match status" value="1"/>
</dbReference>
<evidence type="ECO:0000256" key="1">
    <source>
        <dbReference type="ARBA" id="ARBA00001961"/>
    </source>
</evidence>
<feature type="domain" description="Fe2OG dioxygenase" evidence="7">
    <location>
        <begin position="116"/>
        <end position="225"/>
    </location>
</feature>
<keyword evidence="9" id="KW-1185">Reference proteome</keyword>
<dbReference type="PROSITE" id="PS51471">
    <property type="entry name" value="FE2OG_OXY"/>
    <property type="match status" value="1"/>
</dbReference>
<dbReference type="InterPro" id="IPR006620">
    <property type="entry name" value="Pro_4_hyd_alph"/>
</dbReference>
<comment type="cofactor">
    <cofactor evidence="1">
        <name>L-ascorbate</name>
        <dbReference type="ChEBI" id="CHEBI:38290"/>
    </cofactor>
</comment>
<dbReference type="RefSeq" id="WP_228227444.1">
    <property type="nucleotide sequence ID" value="NZ_JAJGNP010000010.1"/>
</dbReference>
<keyword evidence="3" id="KW-0847">Vitamin C</keyword>
<dbReference type="SMART" id="SM00702">
    <property type="entry name" value="P4Hc"/>
    <property type="match status" value="1"/>
</dbReference>
<reference evidence="8 9" key="1">
    <citation type="submission" date="2021-10" db="EMBL/GenBank/DDBJ databases">
        <title>The diversity and Nitrogen Metabolism of Culturable Nitrate-Utilizing Bacteria Within the Oxygen Minimum Zone of the Changjiang (Yangtze River)Estuary.</title>
        <authorList>
            <person name="Zhang D."/>
            <person name="Zheng J."/>
            <person name="Liu S."/>
            <person name="He W."/>
        </authorList>
    </citation>
    <scope>NUCLEOTIDE SEQUENCE [LARGE SCALE GENOMIC DNA]</scope>
    <source>
        <strain evidence="8 9">FXH275-2</strain>
    </source>
</reference>
<gene>
    <name evidence="8" type="ORF">LL253_12955</name>
</gene>
<keyword evidence="6" id="KW-0408">Iron</keyword>
<dbReference type="EMBL" id="JAJGNP010000010">
    <property type="protein sequence ID" value="MCC4233595.1"/>
    <property type="molecule type" value="Genomic_DNA"/>
</dbReference>
<keyword evidence="5" id="KW-0560">Oxidoreductase</keyword>
<keyword evidence="4" id="KW-0223">Dioxygenase</keyword>
<dbReference type="Gene3D" id="2.60.120.620">
    <property type="entry name" value="q2cbj1_9rhob like domain"/>
    <property type="match status" value="1"/>
</dbReference>
<evidence type="ECO:0000256" key="6">
    <source>
        <dbReference type="ARBA" id="ARBA00023004"/>
    </source>
</evidence>
<evidence type="ECO:0000313" key="9">
    <source>
        <dbReference type="Proteomes" id="UP001198830"/>
    </source>
</evidence>
<dbReference type="Proteomes" id="UP001198830">
    <property type="component" value="Unassembled WGS sequence"/>
</dbReference>
<evidence type="ECO:0000256" key="2">
    <source>
        <dbReference type="ARBA" id="ARBA00022723"/>
    </source>
</evidence>
<dbReference type="InterPro" id="IPR045054">
    <property type="entry name" value="P4HA-like"/>
</dbReference>
<keyword evidence="2" id="KW-0479">Metal-binding</keyword>
<organism evidence="8 9">
    <name type="scientific">Sphingobium soli</name>
    <dbReference type="NCBI Taxonomy" id="1591116"/>
    <lineage>
        <taxon>Bacteria</taxon>
        <taxon>Pseudomonadati</taxon>
        <taxon>Pseudomonadota</taxon>
        <taxon>Alphaproteobacteria</taxon>
        <taxon>Sphingomonadales</taxon>
        <taxon>Sphingomonadaceae</taxon>
        <taxon>Sphingobium</taxon>
    </lineage>
</organism>